<accession>A0ABU4WL76</accession>
<dbReference type="SUPFAM" id="SSF109604">
    <property type="entry name" value="HD-domain/PDEase-like"/>
    <property type="match status" value="1"/>
</dbReference>
<evidence type="ECO:0000313" key="2">
    <source>
        <dbReference type="Proteomes" id="UP001285244"/>
    </source>
</evidence>
<sequence>MNVAEIFEKMINYSDHNLHDIAHLTKVWAYAKTIGELENLDEDTQFIVEVASIVHDIACPLCREKYGNTAGTYQEKEGMPLTYEFLQDTGCTKEQVERIVYLVGHHHTFTHIDGLDYQILVEADFLVNADESHYDAQTRKAFYQKVFRTRAGKQLFKDMYEIEDQ</sequence>
<comment type="caution">
    <text evidence="1">The sequence shown here is derived from an EMBL/GenBank/DDBJ whole genome shotgun (WGS) entry which is preliminary data.</text>
</comment>
<evidence type="ECO:0000313" key="1">
    <source>
        <dbReference type="EMBL" id="MDX8417024.1"/>
    </source>
</evidence>
<name>A0ABU4WL76_9FIRM</name>
<dbReference type="RefSeq" id="WP_320325335.1">
    <property type="nucleotide sequence ID" value="NZ_JALBUS010000004.1"/>
</dbReference>
<dbReference type="CDD" id="cd00077">
    <property type="entry name" value="HDc"/>
    <property type="match status" value="1"/>
</dbReference>
<dbReference type="EMBL" id="JALBUS010000004">
    <property type="protein sequence ID" value="MDX8417024.1"/>
    <property type="molecule type" value="Genomic_DNA"/>
</dbReference>
<keyword evidence="2" id="KW-1185">Reference proteome</keyword>
<gene>
    <name evidence="1" type="ORF">MOZ64_04090</name>
</gene>
<dbReference type="Proteomes" id="UP001285244">
    <property type="component" value="Unassembled WGS sequence"/>
</dbReference>
<dbReference type="Gene3D" id="1.10.3210.10">
    <property type="entry name" value="Hypothetical protein af1432"/>
    <property type="match status" value="1"/>
</dbReference>
<protein>
    <submittedName>
        <fullName evidence="1">Phosphohydrolase</fullName>
    </submittedName>
</protein>
<proteinExistence type="predicted"/>
<reference evidence="1 2" key="1">
    <citation type="submission" date="2022-03" db="EMBL/GenBank/DDBJ databases">
        <title>Novel taxa within the pig intestine.</title>
        <authorList>
            <person name="Wylensek D."/>
            <person name="Bishof K."/>
            <person name="Afrizal A."/>
            <person name="Clavel T."/>
        </authorList>
    </citation>
    <scope>NUCLEOTIDE SEQUENCE [LARGE SCALE GENOMIC DNA]</scope>
    <source>
        <strain evidence="1 2">Cla-KB-P134</strain>
    </source>
</reference>
<dbReference type="InterPro" id="IPR003607">
    <property type="entry name" value="HD/PDEase_dom"/>
</dbReference>
<organism evidence="1 2">
    <name type="scientific">Absicoccus intestinalis</name>
    <dbReference type="NCBI Taxonomy" id="2926319"/>
    <lineage>
        <taxon>Bacteria</taxon>
        <taxon>Bacillati</taxon>
        <taxon>Bacillota</taxon>
        <taxon>Erysipelotrichia</taxon>
        <taxon>Erysipelotrichales</taxon>
        <taxon>Erysipelotrichaceae</taxon>
        <taxon>Absicoccus</taxon>
    </lineage>
</organism>